<evidence type="ECO:0000313" key="4">
    <source>
        <dbReference type="EMBL" id="OXZ26568.1"/>
    </source>
</evidence>
<keyword evidence="1" id="KW-0597">Phosphoprotein</keyword>
<evidence type="ECO:0000256" key="1">
    <source>
        <dbReference type="PROSITE-ProRule" id="PRU00169"/>
    </source>
</evidence>
<organism evidence="4 5">
    <name type="scientific">Finegoldia magna</name>
    <name type="common">Peptostreptococcus magnus</name>
    <dbReference type="NCBI Taxonomy" id="1260"/>
    <lineage>
        <taxon>Bacteria</taxon>
        <taxon>Bacillati</taxon>
        <taxon>Bacillota</taxon>
        <taxon>Tissierellia</taxon>
        <taxon>Tissierellales</taxon>
        <taxon>Peptoniphilaceae</taxon>
        <taxon>Finegoldia</taxon>
    </lineage>
</organism>
<dbReference type="Proteomes" id="UP000215413">
    <property type="component" value="Unassembled WGS sequence"/>
</dbReference>
<dbReference type="GO" id="GO:0000156">
    <property type="term" value="F:phosphorelay response regulator activity"/>
    <property type="evidence" value="ECO:0007669"/>
    <property type="project" value="InterPro"/>
</dbReference>
<dbReference type="InterPro" id="IPR011006">
    <property type="entry name" value="CheY-like_superfamily"/>
</dbReference>
<evidence type="ECO:0000259" key="3">
    <source>
        <dbReference type="PROSITE" id="PS50930"/>
    </source>
</evidence>
<feature type="modified residue" description="4-aspartylphosphate" evidence="1">
    <location>
        <position position="58"/>
    </location>
</feature>
<reference evidence="5" key="1">
    <citation type="submission" date="2017-04" db="EMBL/GenBank/DDBJ databases">
        <title>Finegoldia magna isolated from orthopedic joint implant-associated infections.</title>
        <authorList>
            <person name="Bjorklund S."/>
            <person name="Bruggemann H."/>
            <person name="Jensen A."/>
            <person name="Hellmark B."/>
            <person name="Soderquist B."/>
        </authorList>
    </citation>
    <scope>NUCLEOTIDE SEQUENCE [LARGE SCALE GENOMIC DNA]</scope>
    <source>
        <strain evidence="5">CCUG 54800</strain>
    </source>
</reference>
<dbReference type="EMBL" id="NDYC01000043">
    <property type="protein sequence ID" value="OXZ26568.1"/>
    <property type="molecule type" value="Genomic_DNA"/>
</dbReference>
<name>A0A233V2F6_FINMA</name>
<dbReference type="SMART" id="SM00850">
    <property type="entry name" value="LytTR"/>
    <property type="match status" value="1"/>
</dbReference>
<dbReference type="RefSeq" id="WP_094206367.1">
    <property type="nucleotide sequence ID" value="NZ_NDYC01000043.1"/>
</dbReference>
<feature type="domain" description="HTH LytTR-type" evidence="3">
    <location>
        <begin position="131"/>
        <end position="229"/>
    </location>
</feature>
<dbReference type="SUPFAM" id="SSF52172">
    <property type="entry name" value="CheY-like"/>
    <property type="match status" value="1"/>
</dbReference>
<dbReference type="PROSITE" id="PS50930">
    <property type="entry name" value="HTH_LYTTR"/>
    <property type="match status" value="1"/>
</dbReference>
<dbReference type="PROSITE" id="PS50110">
    <property type="entry name" value="RESPONSE_REGULATORY"/>
    <property type="match status" value="1"/>
</dbReference>
<evidence type="ECO:0000259" key="2">
    <source>
        <dbReference type="PROSITE" id="PS50110"/>
    </source>
</evidence>
<dbReference type="SMART" id="SM00448">
    <property type="entry name" value="REC"/>
    <property type="match status" value="1"/>
</dbReference>
<dbReference type="PANTHER" id="PTHR37299">
    <property type="entry name" value="TRANSCRIPTIONAL REGULATOR-RELATED"/>
    <property type="match status" value="1"/>
</dbReference>
<dbReference type="GO" id="GO:0003677">
    <property type="term" value="F:DNA binding"/>
    <property type="evidence" value="ECO:0007669"/>
    <property type="project" value="UniProtKB-KW"/>
</dbReference>
<dbReference type="Pfam" id="PF00072">
    <property type="entry name" value="Response_reg"/>
    <property type="match status" value="1"/>
</dbReference>
<dbReference type="InterPro" id="IPR046947">
    <property type="entry name" value="LytR-like"/>
</dbReference>
<dbReference type="InterPro" id="IPR007492">
    <property type="entry name" value="LytTR_DNA-bd_dom"/>
</dbReference>
<sequence length="231" mass="27423">MNIAIVDDEENIRNLYKKYCEEWADINKIDLKTELFTSGENFIFNYDENDYIDILLLDVEMKKINGVELSKRIREKNSDIQIIFISGYPEYIGYGYDVNALNFLIKPIKKEKLFELLDKATNQMNNKEKFIIVKDDGINTKILLEDIFSCISDKNYVDIFAQNKSYRIRMTLTQLLDMLDDRFFKVSRSEIINIEKIAETKKDYVLLEDDSKFLLSNAKFNELNRKIIEFY</sequence>
<accession>A0A233V2F6</accession>
<dbReference type="Pfam" id="PF04397">
    <property type="entry name" value="LytTR"/>
    <property type="match status" value="1"/>
</dbReference>
<feature type="domain" description="Response regulatory" evidence="2">
    <location>
        <begin position="2"/>
        <end position="121"/>
    </location>
</feature>
<dbReference type="AlphaFoldDB" id="A0A233V2F6"/>
<protein>
    <submittedName>
        <fullName evidence="4">DNA-binding response regulator</fullName>
    </submittedName>
</protein>
<proteinExistence type="predicted"/>
<dbReference type="PANTHER" id="PTHR37299:SF1">
    <property type="entry name" value="STAGE 0 SPORULATION PROTEIN A HOMOLOG"/>
    <property type="match status" value="1"/>
</dbReference>
<gene>
    <name evidence="4" type="ORF">B9N49_08685</name>
</gene>
<dbReference type="Gene3D" id="3.40.50.2300">
    <property type="match status" value="1"/>
</dbReference>
<comment type="caution">
    <text evidence="4">The sequence shown here is derived from an EMBL/GenBank/DDBJ whole genome shotgun (WGS) entry which is preliminary data.</text>
</comment>
<evidence type="ECO:0000313" key="5">
    <source>
        <dbReference type="Proteomes" id="UP000215413"/>
    </source>
</evidence>
<dbReference type="Gene3D" id="2.40.50.1020">
    <property type="entry name" value="LytTr DNA-binding domain"/>
    <property type="match status" value="1"/>
</dbReference>
<dbReference type="InterPro" id="IPR001789">
    <property type="entry name" value="Sig_transdc_resp-reg_receiver"/>
</dbReference>
<keyword evidence="4" id="KW-0238">DNA-binding</keyword>